<proteinExistence type="predicted"/>
<comment type="caution">
    <text evidence="2">The sequence shown here is derived from an EMBL/GenBank/DDBJ whole genome shotgun (WGS) entry which is preliminary data.</text>
</comment>
<keyword evidence="3" id="KW-1185">Reference proteome</keyword>
<evidence type="ECO:0000313" key="3">
    <source>
        <dbReference type="Proteomes" id="UP000215199"/>
    </source>
</evidence>
<name>A0A229SJZ6_9PSEU</name>
<dbReference type="RefSeq" id="WP_093954361.1">
    <property type="nucleotide sequence ID" value="NZ_NMUL01000088.1"/>
</dbReference>
<feature type="compositionally biased region" description="Basic residues" evidence="1">
    <location>
        <begin position="100"/>
        <end position="110"/>
    </location>
</feature>
<feature type="region of interest" description="Disordered" evidence="1">
    <location>
        <begin position="87"/>
        <end position="110"/>
    </location>
</feature>
<sequence length="110" mass="12013">MTLPRKGSRLITVDGTDYRWTVRRKPTYAQGLGATMTFAVELADQPGATLVIDTGRPRPDNWLYPAAEPVRPAEVAASIRAALARGFDFTAPPTPPSARRGPRPVKARTR</sequence>
<protein>
    <submittedName>
        <fullName evidence="2">Uncharacterized protein</fullName>
    </submittedName>
</protein>
<evidence type="ECO:0000313" key="2">
    <source>
        <dbReference type="EMBL" id="OXM59265.1"/>
    </source>
</evidence>
<evidence type="ECO:0000256" key="1">
    <source>
        <dbReference type="SAM" id="MobiDB-lite"/>
    </source>
</evidence>
<reference evidence="3" key="1">
    <citation type="submission" date="2017-07" db="EMBL/GenBank/DDBJ databases">
        <title>Comparative genome mining reveals phylogenetic distribution patterns of secondary metabolites in Amycolatopsis.</title>
        <authorList>
            <person name="Adamek M."/>
            <person name="Alanjary M."/>
            <person name="Sales-Ortells H."/>
            <person name="Goodfellow M."/>
            <person name="Bull A.T."/>
            <person name="Kalinowski J."/>
            <person name="Ziemert N."/>
        </authorList>
    </citation>
    <scope>NUCLEOTIDE SEQUENCE [LARGE SCALE GENOMIC DNA]</scope>
    <source>
        <strain evidence="3">H5</strain>
    </source>
</reference>
<accession>A0A229SJZ6</accession>
<dbReference type="AlphaFoldDB" id="A0A229SJZ6"/>
<gene>
    <name evidence="2" type="ORF">CF165_48450</name>
</gene>
<organism evidence="2 3">
    <name type="scientific">Amycolatopsis vastitatis</name>
    <dbReference type="NCBI Taxonomy" id="1905142"/>
    <lineage>
        <taxon>Bacteria</taxon>
        <taxon>Bacillati</taxon>
        <taxon>Actinomycetota</taxon>
        <taxon>Actinomycetes</taxon>
        <taxon>Pseudonocardiales</taxon>
        <taxon>Pseudonocardiaceae</taxon>
        <taxon>Amycolatopsis</taxon>
    </lineage>
</organism>
<dbReference type="EMBL" id="NMUL01000088">
    <property type="protein sequence ID" value="OXM59265.1"/>
    <property type="molecule type" value="Genomic_DNA"/>
</dbReference>
<dbReference type="Proteomes" id="UP000215199">
    <property type="component" value="Unassembled WGS sequence"/>
</dbReference>